<feature type="transmembrane region" description="Helical" evidence="7">
    <location>
        <begin position="283"/>
        <end position="308"/>
    </location>
</feature>
<organism evidence="9 10">
    <name type="scientific">Kutzneria buriramensis</name>
    <dbReference type="NCBI Taxonomy" id="1045776"/>
    <lineage>
        <taxon>Bacteria</taxon>
        <taxon>Bacillati</taxon>
        <taxon>Actinomycetota</taxon>
        <taxon>Actinomycetes</taxon>
        <taxon>Pseudonocardiales</taxon>
        <taxon>Pseudonocardiaceae</taxon>
        <taxon>Kutzneria</taxon>
    </lineage>
</organism>
<evidence type="ECO:0000256" key="7">
    <source>
        <dbReference type="SAM" id="Phobius"/>
    </source>
</evidence>
<keyword evidence="2" id="KW-0813">Transport</keyword>
<feature type="transmembrane region" description="Helical" evidence="7">
    <location>
        <begin position="62"/>
        <end position="83"/>
    </location>
</feature>
<sequence>MDTVLLRRLGVEPARPRVVARWPHAHWLAVAAVCLGAFMGQLDASIVTLTFPALSRQFDASLAGVQWVSLSYLLTLVALLVPVGRLADSVGRKLVYLYGFGVFTVASAACGFADSLPLLVGLRVVQAVGAAMLQANSVALVTTSSPRRSLRAALGVQAAAQAIGLALGPTLGGVLVAGVGWQWVFWVNVPIGLSAIAAGRYLLPRTRQRTELRTVDWPGVALLGSSSTALLLALSALSGLDIPWWAVVTLFFVAVAAGVGFVLRQRTAPEPMIDLNLLRDRVIASGLVAAMLGYLVLFGPLVLVPVLGGSVVRAGFVLTSLPAGFALAATFGGSRWPDRTKSDRFGALAGGLLCVAALIPLCLLPLTDPVLSISLAGLGIGLGLFTPANNATVMGAIPAACSGVGGGLVNMARGLGTTLGVASVTLALHGVGPVAAMIVLLVAALGLAIVSRRQPA</sequence>
<evidence type="ECO:0000256" key="3">
    <source>
        <dbReference type="ARBA" id="ARBA00022475"/>
    </source>
</evidence>
<evidence type="ECO:0000259" key="8">
    <source>
        <dbReference type="PROSITE" id="PS50850"/>
    </source>
</evidence>
<dbReference type="AlphaFoldDB" id="A0A3E0H2S5"/>
<dbReference type="GO" id="GO:0005886">
    <property type="term" value="C:plasma membrane"/>
    <property type="evidence" value="ECO:0007669"/>
    <property type="project" value="UniProtKB-SubCell"/>
</dbReference>
<evidence type="ECO:0000313" key="10">
    <source>
        <dbReference type="Proteomes" id="UP000256269"/>
    </source>
</evidence>
<evidence type="ECO:0000256" key="6">
    <source>
        <dbReference type="ARBA" id="ARBA00023136"/>
    </source>
</evidence>
<dbReference type="CDD" id="cd17321">
    <property type="entry name" value="MFS_MMR_MDR_like"/>
    <property type="match status" value="1"/>
</dbReference>
<evidence type="ECO:0000256" key="1">
    <source>
        <dbReference type="ARBA" id="ARBA00004651"/>
    </source>
</evidence>
<comment type="caution">
    <text evidence="9">The sequence shown here is derived from an EMBL/GenBank/DDBJ whole genome shotgun (WGS) entry which is preliminary data.</text>
</comment>
<evidence type="ECO:0000256" key="2">
    <source>
        <dbReference type="ARBA" id="ARBA00022448"/>
    </source>
</evidence>
<evidence type="ECO:0000256" key="4">
    <source>
        <dbReference type="ARBA" id="ARBA00022692"/>
    </source>
</evidence>
<dbReference type="PRINTS" id="PR01036">
    <property type="entry name" value="TCRTETB"/>
</dbReference>
<dbReference type="RefSeq" id="WP_246016066.1">
    <property type="nucleotide sequence ID" value="NZ_CP144375.1"/>
</dbReference>
<protein>
    <submittedName>
        <fullName evidence="9">MFS transporter</fullName>
    </submittedName>
</protein>
<dbReference type="SUPFAM" id="SSF103473">
    <property type="entry name" value="MFS general substrate transporter"/>
    <property type="match status" value="1"/>
</dbReference>
<dbReference type="InterPro" id="IPR005829">
    <property type="entry name" value="Sugar_transporter_CS"/>
</dbReference>
<keyword evidence="4 7" id="KW-0812">Transmembrane</keyword>
<keyword evidence="5 7" id="KW-1133">Transmembrane helix</keyword>
<feature type="transmembrane region" description="Helical" evidence="7">
    <location>
        <begin position="153"/>
        <end position="177"/>
    </location>
</feature>
<keyword evidence="6 7" id="KW-0472">Membrane</keyword>
<feature type="domain" description="Major facilitator superfamily (MFS) profile" evidence="8">
    <location>
        <begin position="29"/>
        <end position="454"/>
    </location>
</feature>
<dbReference type="GO" id="GO:0022857">
    <property type="term" value="F:transmembrane transporter activity"/>
    <property type="evidence" value="ECO:0007669"/>
    <property type="project" value="InterPro"/>
</dbReference>
<dbReference type="EMBL" id="QUNO01000016">
    <property type="protein sequence ID" value="REH36272.1"/>
    <property type="molecule type" value="Genomic_DNA"/>
</dbReference>
<dbReference type="PANTHER" id="PTHR42718">
    <property type="entry name" value="MAJOR FACILITATOR SUPERFAMILY MULTIDRUG TRANSPORTER MFSC"/>
    <property type="match status" value="1"/>
</dbReference>
<dbReference type="PANTHER" id="PTHR42718:SF46">
    <property type="entry name" value="BLR6921 PROTEIN"/>
    <property type="match status" value="1"/>
</dbReference>
<feature type="transmembrane region" description="Helical" evidence="7">
    <location>
        <begin position="120"/>
        <end position="141"/>
    </location>
</feature>
<dbReference type="InterPro" id="IPR020846">
    <property type="entry name" value="MFS_dom"/>
</dbReference>
<evidence type="ECO:0000256" key="5">
    <source>
        <dbReference type="ARBA" id="ARBA00022989"/>
    </source>
</evidence>
<feature type="transmembrane region" description="Helical" evidence="7">
    <location>
        <begin position="25"/>
        <end position="42"/>
    </location>
</feature>
<evidence type="ECO:0000313" key="9">
    <source>
        <dbReference type="EMBL" id="REH36272.1"/>
    </source>
</evidence>
<dbReference type="PROSITE" id="PS50850">
    <property type="entry name" value="MFS"/>
    <property type="match status" value="1"/>
</dbReference>
<feature type="transmembrane region" description="Helical" evidence="7">
    <location>
        <begin position="95"/>
        <end position="114"/>
    </location>
</feature>
<gene>
    <name evidence="9" type="ORF">BCF44_116141</name>
</gene>
<feature type="transmembrane region" description="Helical" evidence="7">
    <location>
        <begin position="242"/>
        <end position="263"/>
    </location>
</feature>
<dbReference type="InterPro" id="IPR036259">
    <property type="entry name" value="MFS_trans_sf"/>
</dbReference>
<feature type="transmembrane region" description="Helical" evidence="7">
    <location>
        <begin position="314"/>
        <end position="333"/>
    </location>
</feature>
<feature type="transmembrane region" description="Helical" evidence="7">
    <location>
        <begin position="183"/>
        <end position="203"/>
    </location>
</feature>
<dbReference type="Proteomes" id="UP000256269">
    <property type="component" value="Unassembled WGS sequence"/>
</dbReference>
<dbReference type="InterPro" id="IPR011701">
    <property type="entry name" value="MFS"/>
</dbReference>
<keyword evidence="3" id="KW-1003">Cell membrane</keyword>
<name>A0A3E0H2S5_9PSEU</name>
<keyword evidence="10" id="KW-1185">Reference proteome</keyword>
<dbReference type="Gene3D" id="1.20.1720.10">
    <property type="entry name" value="Multidrug resistance protein D"/>
    <property type="match status" value="1"/>
</dbReference>
<reference evidence="9 10" key="1">
    <citation type="submission" date="2018-08" db="EMBL/GenBank/DDBJ databases">
        <title>Genomic Encyclopedia of Archaeal and Bacterial Type Strains, Phase II (KMG-II): from individual species to whole genera.</title>
        <authorList>
            <person name="Goeker M."/>
        </authorList>
    </citation>
    <scope>NUCLEOTIDE SEQUENCE [LARGE SCALE GENOMIC DNA]</scope>
    <source>
        <strain evidence="9 10">DSM 45791</strain>
    </source>
</reference>
<dbReference type="Pfam" id="PF07690">
    <property type="entry name" value="MFS_1"/>
    <property type="match status" value="1"/>
</dbReference>
<feature type="transmembrane region" description="Helical" evidence="7">
    <location>
        <begin position="345"/>
        <end position="366"/>
    </location>
</feature>
<comment type="subcellular location">
    <subcellularLocation>
        <location evidence="1">Cell membrane</location>
        <topology evidence="1">Multi-pass membrane protein</topology>
    </subcellularLocation>
</comment>
<feature type="transmembrane region" description="Helical" evidence="7">
    <location>
        <begin position="215"/>
        <end position="236"/>
    </location>
</feature>
<dbReference type="Gene3D" id="1.20.1250.20">
    <property type="entry name" value="MFS general substrate transporter like domains"/>
    <property type="match status" value="1"/>
</dbReference>
<dbReference type="PROSITE" id="PS00216">
    <property type="entry name" value="SUGAR_TRANSPORT_1"/>
    <property type="match status" value="1"/>
</dbReference>
<accession>A0A3E0H2S5</accession>
<feature type="transmembrane region" description="Helical" evidence="7">
    <location>
        <begin position="426"/>
        <end position="450"/>
    </location>
</feature>
<proteinExistence type="predicted"/>